<dbReference type="Gene3D" id="1.10.1740.10">
    <property type="match status" value="1"/>
</dbReference>
<accession>A0A5D4RQJ3</accession>
<dbReference type="GO" id="GO:0016987">
    <property type="term" value="F:sigma factor activity"/>
    <property type="evidence" value="ECO:0007669"/>
    <property type="project" value="UniProtKB-KW"/>
</dbReference>
<evidence type="ECO:0000259" key="6">
    <source>
        <dbReference type="Pfam" id="PF08281"/>
    </source>
</evidence>
<dbReference type="GO" id="GO:0003677">
    <property type="term" value="F:DNA binding"/>
    <property type="evidence" value="ECO:0007669"/>
    <property type="project" value="InterPro"/>
</dbReference>
<dbReference type="Pfam" id="PF08281">
    <property type="entry name" value="Sigma70_r4_2"/>
    <property type="match status" value="1"/>
</dbReference>
<dbReference type="Pfam" id="PF04542">
    <property type="entry name" value="Sigma70_r2"/>
    <property type="match status" value="1"/>
</dbReference>
<gene>
    <name evidence="7" type="ORF">FZD51_01225</name>
</gene>
<comment type="caution">
    <text evidence="7">The sequence shown here is derived from an EMBL/GenBank/DDBJ whole genome shotgun (WGS) entry which is preliminary data.</text>
</comment>
<protein>
    <submittedName>
        <fullName evidence="7">RNA polymerase sigma factor</fullName>
    </submittedName>
</protein>
<dbReference type="RefSeq" id="WP_148973076.1">
    <property type="nucleotide sequence ID" value="NZ_VTER01000001.1"/>
</dbReference>
<evidence type="ECO:0000256" key="2">
    <source>
        <dbReference type="ARBA" id="ARBA00023015"/>
    </source>
</evidence>
<evidence type="ECO:0000259" key="5">
    <source>
        <dbReference type="Pfam" id="PF04542"/>
    </source>
</evidence>
<evidence type="ECO:0000256" key="3">
    <source>
        <dbReference type="ARBA" id="ARBA00023082"/>
    </source>
</evidence>
<dbReference type="CDD" id="cd06171">
    <property type="entry name" value="Sigma70_r4"/>
    <property type="match status" value="1"/>
</dbReference>
<dbReference type="InterPro" id="IPR039425">
    <property type="entry name" value="RNA_pol_sigma-70-like"/>
</dbReference>
<dbReference type="PANTHER" id="PTHR43133">
    <property type="entry name" value="RNA POLYMERASE ECF-TYPE SIGMA FACTO"/>
    <property type="match status" value="1"/>
</dbReference>
<dbReference type="InterPro" id="IPR007627">
    <property type="entry name" value="RNA_pol_sigma70_r2"/>
</dbReference>
<dbReference type="SUPFAM" id="SSF88946">
    <property type="entry name" value="Sigma2 domain of RNA polymerase sigma factors"/>
    <property type="match status" value="1"/>
</dbReference>
<dbReference type="InterPro" id="IPR013324">
    <property type="entry name" value="RNA_pol_sigma_r3/r4-like"/>
</dbReference>
<keyword evidence="2" id="KW-0805">Transcription regulation</keyword>
<dbReference type="PANTHER" id="PTHR43133:SF60">
    <property type="entry name" value="RNA POLYMERASE SIGMA FACTOR SIGV"/>
    <property type="match status" value="1"/>
</dbReference>
<dbReference type="InterPro" id="IPR014284">
    <property type="entry name" value="RNA_pol_sigma-70_dom"/>
</dbReference>
<comment type="similarity">
    <text evidence="1">Belongs to the sigma-70 factor family. ECF subfamily.</text>
</comment>
<evidence type="ECO:0000256" key="4">
    <source>
        <dbReference type="ARBA" id="ARBA00023163"/>
    </source>
</evidence>
<evidence type="ECO:0000313" key="8">
    <source>
        <dbReference type="Proteomes" id="UP000322139"/>
    </source>
</evidence>
<dbReference type="GO" id="GO:0006352">
    <property type="term" value="P:DNA-templated transcription initiation"/>
    <property type="evidence" value="ECO:0007669"/>
    <property type="project" value="InterPro"/>
</dbReference>
<feature type="domain" description="RNA polymerase sigma-70 region 2" evidence="5">
    <location>
        <begin position="10"/>
        <end position="76"/>
    </location>
</feature>
<dbReference type="Gene3D" id="1.10.10.10">
    <property type="entry name" value="Winged helix-like DNA-binding domain superfamily/Winged helix DNA-binding domain"/>
    <property type="match status" value="1"/>
</dbReference>
<feature type="domain" description="RNA polymerase sigma factor 70 region 4 type 2" evidence="6">
    <location>
        <begin position="110"/>
        <end position="161"/>
    </location>
</feature>
<dbReference type="Proteomes" id="UP000322139">
    <property type="component" value="Unassembled WGS sequence"/>
</dbReference>
<reference evidence="7 8" key="1">
    <citation type="submission" date="2019-08" db="EMBL/GenBank/DDBJ databases">
        <title>Bacillus genomes from the desert of Cuatro Cienegas, Coahuila.</title>
        <authorList>
            <person name="Olmedo-Alvarez G."/>
        </authorList>
    </citation>
    <scope>NUCLEOTIDE SEQUENCE [LARGE SCALE GENOMIC DNA]</scope>
    <source>
        <strain evidence="7 8">CH446_14T</strain>
    </source>
</reference>
<dbReference type="InterPro" id="IPR013249">
    <property type="entry name" value="RNA_pol_sigma70_r4_t2"/>
</dbReference>
<proteinExistence type="inferred from homology"/>
<dbReference type="InterPro" id="IPR036388">
    <property type="entry name" value="WH-like_DNA-bd_sf"/>
</dbReference>
<organism evidence="7 8">
    <name type="scientific">Bacillus infantis</name>
    <dbReference type="NCBI Taxonomy" id="324767"/>
    <lineage>
        <taxon>Bacteria</taxon>
        <taxon>Bacillati</taxon>
        <taxon>Bacillota</taxon>
        <taxon>Bacilli</taxon>
        <taxon>Bacillales</taxon>
        <taxon>Bacillaceae</taxon>
        <taxon>Bacillus</taxon>
    </lineage>
</organism>
<dbReference type="NCBIfam" id="TIGR02937">
    <property type="entry name" value="sigma70-ECF"/>
    <property type="match status" value="1"/>
</dbReference>
<dbReference type="EMBL" id="VTER01000001">
    <property type="protein sequence ID" value="TYS52096.1"/>
    <property type="molecule type" value="Genomic_DNA"/>
</dbReference>
<evidence type="ECO:0000313" key="7">
    <source>
        <dbReference type="EMBL" id="TYS52096.1"/>
    </source>
</evidence>
<dbReference type="AlphaFoldDB" id="A0A5D4RQJ3"/>
<keyword evidence="4" id="KW-0804">Transcription</keyword>
<keyword evidence="3" id="KW-0731">Sigma factor</keyword>
<name>A0A5D4RQJ3_9BACI</name>
<dbReference type="InterPro" id="IPR013325">
    <property type="entry name" value="RNA_pol_sigma_r2"/>
</dbReference>
<sequence>MTGAEIANSYETHKKRLFHISYSITRDSYLAEDAVQETFIKALNKAHTITDKKKLGAWLSVTAARTAIDFVRRERKKSCQPMEIEAIEALGNVKSEAVDSMVEAQLMEAQINRAINTLGDGYRDILHLKASKGLKEKEIAEMLNLKPCTVKTRLYRARKRLKPLFIGLANM</sequence>
<evidence type="ECO:0000256" key="1">
    <source>
        <dbReference type="ARBA" id="ARBA00010641"/>
    </source>
</evidence>
<dbReference type="SUPFAM" id="SSF88659">
    <property type="entry name" value="Sigma3 and sigma4 domains of RNA polymerase sigma factors"/>
    <property type="match status" value="1"/>
</dbReference>